<dbReference type="Pfam" id="PF03886">
    <property type="entry name" value="ABC_trans_aux"/>
    <property type="match status" value="1"/>
</dbReference>
<comment type="caution">
    <text evidence="2">The sequence shown here is derived from an EMBL/GenBank/DDBJ whole genome shotgun (WGS) entry which is preliminary data.</text>
</comment>
<gene>
    <name evidence="2" type="ORF">HNR65_002753</name>
</gene>
<dbReference type="InterPro" id="IPR005586">
    <property type="entry name" value="ABC_trans_aux"/>
</dbReference>
<dbReference type="Proteomes" id="UP000525298">
    <property type="component" value="Unassembled WGS sequence"/>
</dbReference>
<sequence length="215" mass="23943">MKQNILSRQMPAIAAAIFAILLVPGCTGFSEPPKPVESYVLSYPAPMTAGTKTTAPDAVLAVQAFDAAAPYRSRHMVYADHQLRRKTYAYHQWVSKPSEMVRDRIMRDLQAARAVRSVTRAEKRLEAPTHVLWATIEAFYEDDTRSPWQAVLELTATLSVTRSGQSGHCIIMTKTYQARQNLSQNNPLGLARAMSKALAEISEDLGADLRKALRR</sequence>
<feature type="domain" description="ABC-type transport auxiliary lipoprotein component" evidence="1">
    <location>
        <begin position="39"/>
        <end position="204"/>
    </location>
</feature>
<dbReference type="EMBL" id="JACDUS010000009">
    <property type="protein sequence ID" value="MBA2882406.1"/>
    <property type="molecule type" value="Genomic_DNA"/>
</dbReference>
<proteinExistence type="predicted"/>
<name>A0A7W0CAY0_9BACT</name>
<protein>
    <submittedName>
        <fullName evidence="2">ABC-type uncharacterized transport system auxiliary subunit</fullName>
    </submittedName>
</protein>
<evidence type="ECO:0000259" key="1">
    <source>
        <dbReference type="Pfam" id="PF03886"/>
    </source>
</evidence>
<evidence type="ECO:0000313" key="2">
    <source>
        <dbReference type="EMBL" id="MBA2882406.1"/>
    </source>
</evidence>
<dbReference type="AlphaFoldDB" id="A0A7W0CAY0"/>
<accession>A0A7W0CAY0</accession>
<reference evidence="2 3" key="1">
    <citation type="submission" date="2020-07" db="EMBL/GenBank/DDBJ databases">
        <title>Genomic Encyclopedia of Type Strains, Phase IV (KMG-IV): sequencing the most valuable type-strain genomes for metagenomic binning, comparative biology and taxonomic classification.</title>
        <authorList>
            <person name="Goeker M."/>
        </authorList>
    </citation>
    <scope>NUCLEOTIDE SEQUENCE [LARGE SCALE GENOMIC DNA]</scope>
    <source>
        <strain evidence="2 3">DSM 17721</strain>
    </source>
</reference>
<evidence type="ECO:0000313" key="3">
    <source>
        <dbReference type="Proteomes" id="UP000525298"/>
    </source>
</evidence>
<organism evidence="2 3">
    <name type="scientific">Desulfosalsimonas propionicica</name>
    <dbReference type="NCBI Taxonomy" id="332175"/>
    <lineage>
        <taxon>Bacteria</taxon>
        <taxon>Pseudomonadati</taxon>
        <taxon>Thermodesulfobacteriota</taxon>
        <taxon>Desulfobacteria</taxon>
        <taxon>Desulfobacterales</taxon>
        <taxon>Desulfosalsimonadaceae</taxon>
        <taxon>Desulfosalsimonas</taxon>
    </lineage>
</organism>
<dbReference type="SUPFAM" id="SSF159594">
    <property type="entry name" value="XCC0632-like"/>
    <property type="match status" value="1"/>
</dbReference>
<dbReference type="Gene3D" id="3.40.50.10610">
    <property type="entry name" value="ABC-type transport auxiliary lipoprotein component"/>
    <property type="match status" value="1"/>
</dbReference>
<keyword evidence="3" id="KW-1185">Reference proteome</keyword>
<dbReference type="RefSeq" id="WP_181552042.1">
    <property type="nucleotide sequence ID" value="NZ_JACDUS010000009.1"/>
</dbReference>